<accession>A0A0F5NHI8</accession>
<dbReference type="RefSeq" id="WP_046182916.1">
    <property type="nucleotide sequence ID" value="NZ_JACKSS010000103.1"/>
</dbReference>
<dbReference type="EMBL" id="LQPH01000148">
    <property type="protein sequence ID" value="ORW18185.1"/>
    <property type="molecule type" value="Genomic_DNA"/>
</dbReference>
<reference evidence="2 3" key="1">
    <citation type="submission" date="2016-01" db="EMBL/GenBank/DDBJ databases">
        <title>The new phylogeny of the genus Mycobacterium.</title>
        <authorList>
            <person name="Tarcisio F."/>
            <person name="Conor M."/>
            <person name="Antonella G."/>
            <person name="Elisabetta G."/>
            <person name="Giulia F.S."/>
            <person name="Sara T."/>
            <person name="Anna F."/>
            <person name="Clotilde B."/>
            <person name="Roberto B."/>
            <person name="Veronica D.S."/>
            <person name="Fabio R."/>
            <person name="Monica P."/>
            <person name="Olivier J."/>
            <person name="Enrico T."/>
            <person name="Nicola S."/>
        </authorList>
    </citation>
    <scope>NUCLEOTIDE SEQUENCE [LARGE SCALE GENOMIC DNA]</scope>
    <source>
        <strain evidence="2 3">DSM 44803</strain>
    </source>
</reference>
<dbReference type="OrthoDB" id="4748371at2"/>
<protein>
    <submittedName>
        <fullName evidence="2">Uncharacterized protein</fullName>
    </submittedName>
</protein>
<proteinExistence type="predicted"/>
<comment type="caution">
    <text evidence="2">The sequence shown here is derived from an EMBL/GenBank/DDBJ whole genome shotgun (WGS) entry which is preliminary data.</text>
</comment>
<feature type="signal peptide" evidence="1">
    <location>
        <begin position="1"/>
        <end position="20"/>
    </location>
</feature>
<name>A0A0F5NHI8_9MYCO</name>
<organism evidence="2 3">
    <name type="scientific">Mycobacterium nebraskense</name>
    <dbReference type="NCBI Taxonomy" id="244292"/>
    <lineage>
        <taxon>Bacteria</taxon>
        <taxon>Bacillati</taxon>
        <taxon>Actinomycetota</taxon>
        <taxon>Actinomycetes</taxon>
        <taxon>Mycobacteriales</taxon>
        <taxon>Mycobacteriaceae</taxon>
        <taxon>Mycobacterium</taxon>
    </lineage>
</organism>
<dbReference type="AlphaFoldDB" id="A0A0F5NHI8"/>
<feature type="chain" id="PRO_5030006601" evidence="1">
    <location>
        <begin position="21"/>
        <end position="64"/>
    </location>
</feature>
<evidence type="ECO:0000313" key="2">
    <source>
        <dbReference type="EMBL" id="ORW18185.1"/>
    </source>
</evidence>
<keyword evidence="3" id="KW-1185">Reference proteome</keyword>
<keyword evidence="1" id="KW-0732">Signal</keyword>
<dbReference type="Proteomes" id="UP000193781">
    <property type="component" value="Unassembled WGS sequence"/>
</dbReference>
<dbReference type="PROSITE" id="PS51257">
    <property type="entry name" value="PROKAR_LIPOPROTEIN"/>
    <property type="match status" value="1"/>
</dbReference>
<evidence type="ECO:0000313" key="3">
    <source>
        <dbReference type="Proteomes" id="UP000193781"/>
    </source>
</evidence>
<evidence type="ECO:0000256" key="1">
    <source>
        <dbReference type="SAM" id="SignalP"/>
    </source>
</evidence>
<sequence>MAVLRKLGLVCLFALSTAFASGCSAGCGQPEWLLKVAGDSIGNDATGLNASASNQVCITRSFGD</sequence>
<gene>
    <name evidence="2" type="ORF">AWC17_10950</name>
</gene>